<dbReference type="RefSeq" id="WP_344509546.1">
    <property type="nucleotide sequence ID" value="NZ_BAAAQD010000022.1"/>
</dbReference>
<evidence type="ECO:0008006" key="3">
    <source>
        <dbReference type="Google" id="ProtNLM"/>
    </source>
</evidence>
<organism evidence="1 2">
    <name type="scientific">Dactylosporangium maewongense</name>
    <dbReference type="NCBI Taxonomy" id="634393"/>
    <lineage>
        <taxon>Bacteria</taxon>
        <taxon>Bacillati</taxon>
        <taxon>Actinomycetota</taxon>
        <taxon>Actinomycetes</taxon>
        <taxon>Micromonosporales</taxon>
        <taxon>Micromonosporaceae</taxon>
        <taxon>Dactylosporangium</taxon>
    </lineage>
</organism>
<protein>
    <recommendedName>
        <fullName evidence="3">Sulfotransferase family protein</fullName>
    </recommendedName>
</protein>
<comment type="caution">
    <text evidence="1">The sequence shown here is derived from an EMBL/GenBank/DDBJ whole genome shotgun (WGS) entry which is preliminary data.</text>
</comment>
<evidence type="ECO:0000313" key="2">
    <source>
        <dbReference type="Proteomes" id="UP001501470"/>
    </source>
</evidence>
<dbReference type="SUPFAM" id="SSF52540">
    <property type="entry name" value="P-loop containing nucleoside triphosphate hydrolases"/>
    <property type="match status" value="1"/>
</dbReference>
<accession>A0ABP4MWZ0</accession>
<keyword evidence="2" id="KW-1185">Reference proteome</keyword>
<dbReference type="Proteomes" id="UP001501470">
    <property type="component" value="Unassembled WGS sequence"/>
</dbReference>
<gene>
    <name evidence="1" type="ORF">GCM10009827_085370</name>
</gene>
<dbReference type="InterPro" id="IPR053226">
    <property type="entry name" value="Pyrrolopyrazine_biosynth_F"/>
</dbReference>
<name>A0ABP4MWZ0_9ACTN</name>
<dbReference type="PANTHER" id="PTHR48419">
    <property type="entry name" value="SULFOTRANSFERASE DOMAIN-CONTAINING PROTEIN"/>
    <property type="match status" value="1"/>
</dbReference>
<evidence type="ECO:0000313" key="1">
    <source>
        <dbReference type="EMBL" id="GAA1551690.1"/>
    </source>
</evidence>
<dbReference type="InterPro" id="IPR027417">
    <property type="entry name" value="P-loop_NTPase"/>
</dbReference>
<dbReference type="PANTHER" id="PTHR48419:SF1">
    <property type="entry name" value="SULFOTRANSFERASE DOMAIN-CONTAINING PROTEIN"/>
    <property type="match status" value="1"/>
</dbReference>
<sequence length="238" mass="27647">MTQSLLALWSAPRSRSTVFFRMMLERDDLLAVHEPFCNIANDGRTEAGDRVARTPDELMDVLLDLSAGAMVFFKDTTDCRYDEVFAREDFLKGARHAFLLRDPREIIPSYAAIRPEMALHEVGVEYLHRIHQTVLDAGGEPIVIDSDDLVDRPGATVRAYCDAVGLPFSEDVLQWQPGERPEWRQSARWHTDVSESSTVRRTERAYERTVETDPLLRRYYEHHLPFYEQLFHRRIRVP</sequence>
<dbReference type="Gene3D" id="3.40.50.300">
    <property type="entry name" value="P-loop containing nucleotide triphosphate hydrolases"/>
    <property type="match status" value="1"/>
</dbReference>
<proteinExistence type="predicted"/>
<dbReference type="EMBL" id="BAAAQD010000022">
    <property type="protein sequence ID" value="GAA1551690.1"/>
    <property type="molecule type" value="Genomic_DNA"/>
</dbReference>
<dbReference type="Pfam" id="PF19798">
    <property type="entry name" value="Sulfotransfer_5"/>
    <property type="match status" value="1"/>
</dbReference>
<reference evidence="2" key="1">
    <citation type="journal article" date="2019" name="Int. J. Syst. Evol. Microbiol.">
        <title>The Global Catalogue of Microorganisms (GCM) 10K type strain sequencing project: providing services to taxonomists for standard genome sequencing and annotation.</title>
        <authorList>
            <consortium name="The Broad Institute Genomics Platform"/>
            <consortium name="The Broad Institute Genome Sequencing Center for Infectious Disease"/>
            <person name="Wu L."/>
            <person name="Ma J."/>
        </authorList>
    </citation>
    <scope>NUCLEOTIDE SEQUENCE [LARGE SCALE GENOMIC DNA]</scope>
    <source>
        <strain evidence="2">JCM 15933</strain>
    </source>
</reference>